<accession>A0ACC4AFY3</accession>
<organism evidence="1 2">
    <name type="scientific">Populus alba</name>
    <name type="common">White poplar</name>
    <dbReference type="NCBI Taxonomy" id="43335"/>
    <lineage>
        <taxon>Eukaryota</taxon>
        <taxon>Viridiplantae</taxon>
        <taxon>Streptophyta</taxon>
        <taxon>Embryophyta</taxon>
        <taxon>Tracheophyta</taxon>
        <taxon>Spermatophyta</taxon>
        <taxon>Magnoliopsida</taxon>
        <taxon>eudicotyledons</taxon>
        <taxon>Gunneridae</taxon>
        <taxon>Pentapetalae</taxon>
        <taxon>rosids</taxon>
        <taxon>fabids</taxon>
        <taxon>Malpighiales</taxon>
        <taxon>Salicaceae</taxon>
        <taxon>Saliceae</taxon>
        <taxon>Populus</taxon>
    </lineage>
</organism>
<keyword evidence="2" id="KW-1185">Reference proteome</keyword>
<dbReference type="Proteomes" id="UP000309997">
    <property type="component" value="Unassembled WGS sequence"/>
</dbReference>
<reference evidence="1 2" key="1">
    <citation type="journal article" date="2024" name="Plant Biotechnol. J.">
        <title>Genome and CRISPR/Cas9 system of a widespread forest tree (Populus alba) in the world.</title>
        <authorList>
            <person name="Liu Y.J."/>
            <person name="Jiang P.F."/>
            <person name="Han X.M."/>
            <person name="Li X.Y."/>
            <person name="Wang H.M."/>
            <person name="Wang Y.J."/>
            <person name="Wang X.X."/>
            <person name="Zeng Q.Y."/>
        </authorList>
    </citation>
    <scope>NUCLEOTIDE SEQUENCE [LARGE SCALE GENOMIC DNA]</scope>
    <source>
        <strain evidence="2">cv. PAL-ZL1</strain>
    </source>
</reference>
<comment type="caution">
    <text evidence="1">The sequence shown here is derived from an EMBL/GenBank/DDBJ whole genome shotgun (WGS) entry which is preliminary data.</text>
</comment>
<evidence type="ECO:0000313" key="1">
    <source>
        <dbReference type="EMBL" id="KAL3565082.1"/>
    </source>
</evidence>
<proteinExistence type="predicted"/>
<gene>
    <name evidence="1" type="ORF">D5086_033128</name>
</gene>
<sequence length="88" mass="9655">MNDNAGAPLPGGTHPRHNSPTRSWSSHRKCSNKSRRHKKNYKRGPTVVSSSSFNDGEQNHYTVLGLESIAISADIKKGVDVDQIRAVT</sequence>
<evidence type="ECO:0000313" key="2">
    <source>
        <dbReference type="Proteomes" id="UP000309997"/>
    </source>
</evidence>
<name>A0ACC4AFY3_POPAL</name>
<protein>
    <submittedName>
        <fullName evidence="1">Uncharacterized protein</fullName>
    </submittedName>
</protein>
<dbReference type="EMBL" id="RCHU02000019">
    <property type="protein sequence ID" value="KAL3565082.1"/>
    <property type="molecule type" value="Genomic_DNA"/>
</dbReference>